<dbReference type="GO" id="GO:0016702">
    <property type="term" value="F:oxidoreductase activity, acting on single donors with incorporation of molecular oxygen, incorporation of two atoms of oxygen"/>
    <property type="evidence" value="ECO:0007669"/>
    <property type="project" value="InterPro"/>
</dbReference>
<dbReference type="STRING" id="331648.BST97_06795"/>
<dbReference type="Pfam" id="PF15461">
    <property type="entry name" value="BCD"/>
    <property type="match status" value="1"/>
</dbReference>
<keyword evidence="1" id="KW-1133">Transmembrane helix</keyword>
<name>A0A1W6MJI2_9FLAO</name>
<feature type="transmembrane region" description="Helical" evidence="1">
    <location>
        <begin position="229"/>
        <end position="250"/>
    </location>
</feature>
<evidence type="ECO:0000256" key="1">
    <source>
        <dbReference type="SAM" id="Phobius"/>
    </source>
</evidence>
<dbReference type="Proteomes" id="UP000193431">
    <property type="component" value="Chromosome"/>
</dbReference>
<dbReference type="EMBL" id="CP019344">
    <property type="protein sequence ID" value="ARN77727.1"/>
    <property type="molecule type" value="Genomic_DNA"/>
</dbReference>
<feature type="transmembrane region" description="Helical" evidence="1">
    <location>
        <begin position="112"/>
        <end position="133"/>
    </location>
</feature>
<sequence length="286" mass="32722">MKFIASILVFVIYQFSELKFMNYQLVIFLNLFLILSIGILHGSNDLVIYKKVTGVKWKYLIINYVLVGLLFFAAYFISPFICVLLFVLVSAYHFGEELYESDGLSFSWIHKLSLGLLIFLMMFVLNAAEFDIVLFDLTGTENSSILLISLTIASGLLYLIYLGATLLKKQVSVKVAVSQIINLAFMALLFYGLNLFTSFTVFFVFWHSLPSLSSQMKRLYKENKTWLKYVKDAAPIYMISLLGIAIGYVLTYNQTYFYHFALLIAIIVTVPHIIIIHKLYGDKQAT</sequence>
<keyword evidence="1" id="KW-0812">Transmembrane</keyword>
<gene>
    <name evidence="2" type="ORF">BST97_06795</name>
</gene>
<dbReference type="NCBIfam" id="TIGR03753">
    <property type="entry name" value="blh_monoox"/>
    <property type="match status" value="1"/>
</dbReference>
<evidence type="ECO:0000313" key="2">
    <source>
        <dbReference type="EMBL" id="ARN77727.1"/>
    </source>
</evidence>
<evidence type="ECO:0000313" key="3">
    <source>
        <dbReference type="Proteomes" id="UP000193431"/>
    </source>
</evidence>
<keyword evidence="3" id="KW-1185">Reference proteome</keyword>
<feature type="transmembrane region" description="Helical" evidence="1">
    <location>
        <begin position="184"/>
        <end position="209"/>
    </location>
</feature>
<organism evidence="2 3">
    <name type="scientific">Nonlabens spongiae</name>
    <dbReference type="NCBI Taxonomy" id="331648"/>
    <lineage>
        <taxon>Bacteria</taxon>
        <taxon>Pseudomonadati</taxon>
        <taxon>Bacteroidota</taxon>
        <taxon>Flavobacteriia</taxon>
        <taxon>Flavobacteriales</taxon>
        <taxon>Flavobacteriaceae</taxon>
        <taxon>Nonlabens</taxon>
    </lineage>
</organism>
<accession>A0A1W6MJI2</accession>
<dbReference type="InterPro" id="IPR022270">
    <property type="entry name" value="Blh_diox"/>
</dbReference>
<feature type="transmembrane region" description="Helical" evidence="1">
    <location>
        <begin position="20"/>
        <end position="40"/>
    </location>
</feature>
<protein>
    <recommendedName>
        <fullName evidence="4">Beta-carotene 15,15'-dioxygenase</fullName>
    </recommendedName>
</protein>
<dbReference type="AlphaFoldDB" id="A0A1W6MJI2"/>
<keyword evidence="1" id="KW-0472">Membrane</keyword>
<reference evidence="2 3" key="1">
    <citation type="submission" date="2016-11" db="EMBL/GenBank/DDBJ databases">
        <title>Trade-off between light-utilization and light-protection in marine flavobacteria.</title>
        <authorList>
            <person name="Kumagai Y."/>
        </authorList>
    </citation>
    <scope>NUCLEOTIDE SEQUENCE [LARGE SCALE GENOMIC DNA]</scope>
    <source>
        <strain evidence="2 3">JCM 13191</strain>
    </source>
</reference>
<evidence type="ECO:0008006" key="4">
    <source>
        <dbReference type="Google" id="ProtNLM"/>
    </source>
</evidence>
<feature type="transmembrane region" description="Helical" evidence="1">
    <location>
        <begin position="61"/>
        <end position="92"/>
    </location>
</feature>
<feature type="transmembrane region" description="Helical" evidence="1">
    <location>
        <begin position="145"/>
        <end position="164"/>
    </location>
</feature>
<proteinExistence type="predicted"/>
<feature type="transmembrane region" description="Helical" evidence="1">
    <location>
        <begin position="256"/>
        <end position="276"/>
    </location>
</feature>